<evidence type="ECO:0000256" key="1">
    <source>
        <dbReference type="ARBA" id="ARBA00004123"/>
    </source>
</evidence>
<dbReference type="Pfam" id="PF00076">
    <property type="entry name" value="RRM_1"/>
    <property type="match status" value="1"/>
</dbReference>
<comment type="subcellular location">
    <subcellularLocation>
        <location evidence="2">Cytoplasm</location>
    </subcellularLocation>
    <subcellularLocation>
        <location evidence="1">Nucleus</location>
    </subcellularLocation>
</comment>
<evidence type="ECO:0000256" key="17">
    <source>
        <dbReference type="ARBA" id="ARBA00030619"/>
    </source>
</evidence>
<dbReference type="PANTHER" id="PTHR11476">
    <property type="entry name" value="HISTIDYL-TRNA SYNTHETASE"/>
    <property type="match status" value="1"/>
</dbReference>
<evidence type="ECO:0000256" key="6">
    <source>
        <dbReference type="ARBA" id="ARBA00015302"/>
    </source>
</evidence>
<comment type="subunit">
    <text evidence="20">Interacts with APOBEC3.</text>
</comment>
<dbReference type="CDD" id="cd00938">
    <property type="entry name" value="HisRS_RNA"/>
    <property type="match status" value="1"/>
</dbReference>
<evidence type="ECO:0000256" key="3">
    <source>
        <dbReference type="ARBA" id="ARBA00008226"/>
    </source>
</evidence>
<dbReference type="CDD" id="cd00773">
    <property type="entry name" value="HisRS-like_core"/>
    <property type="match status" value="1"/>
</dbReference>
<proteinExistence type="inferred from homology"/>
<comment type="caution">
    <text evidence="27">The sequence shown here is derived from an EMBL/GenBank/DDBJ whole genome shotgun (WGS) entry which is preliminary data.</text>
</comment>
<reference evidence="27 28" key="1">
    <citation type="submission" date="2022-11" db="EMBL/GenBank/DDBJ databases">
        <title>Whole genome sequence of Eschrichtius robustus ER-17-0199.</title>
        <authorList>
            <person name="Bruniche-Olsen A."/>
            <person name="Black A.N."/>
            <person name="Fields C.J."/>
            <person name="Walden K."/>
            <person name="Dewoody J.A."/>
        </authorList>
    </citation>
    <scope>NUCLEOTIDE SEQUENCE [LARGE SCALE GENOMIC DNA]</scope>
    <source>
        <strain evidence="27">ER-17-0199</strain>
        <tissue evidence="27">Blubber</tissue>
    </source>
</reference>
<keyword evidence="9" id="KW-0436">Ligase</keyword>
<evidence type="ECO:0000256" key="10">
    <source>
        <dbReference type="ARBA" id="ARBA00022737"/>
    </source>
</evidence>
<dbReference type="InterPro" id="IPR033656">
    <property type="entry name" value="HisRS_anticodon"/>
</dbReference>
<gene>
    <name evidence="27" type="ORF">J1605_014666</name>
</gene>
<dbReference type="GO" id="GO:0006427">
    <property type="term" value="P:histidyl-tRNA aminoacylation"/>
    <property type="evidence" value="ECO:0007669"/>
    <property type="project" value="TreeGrafter"/>
</dbReference>
<dbReference type="GO" id="GO:0004821">
    <property type="term" value="F:histidine-tRNA ligase activity"/>
    <property type="evidence" value="ECO:0007669"/>
    <property type="project" value="UniProtKB-EC"/>
</dbReference>
<evidence type="ECO:0000256" key="8">
    <source>
        <dbReference type="ARBA" id="ARBA00022490"/>
    </source>
</evidence>
<comment type="subunit">
    <text evidence="4">Homodimer.</text>
</comment>
<dbReference type="EC" id="6.1.1.21" evidence="5"/>
<dbReference type="Pfam" id="PF13393">
    <property type="entry name" value="tRNA-synt_His"/>
    <property type="match status" value="1"/>
</dbReference>
<keyword evidence="28" id="KW-1185">Reference proteome</keyword>
<evidence type="ECO:0000256" key="16">
    <source>
        <dbReference type="ARBA" id="ARBA00023242"/>
    </source>
</evidence>
<dbReference type="GO" id="GO:0003723">
    <property type="term" value="F:RNA binding"/>
    <property type="evidence" value="ECO:0007669"/>
    <property type="project" value="UniProtKB-UniRule"/>
</dbReference>
<dbReference type="PROSITE" id="PS51185">
    <property type="entry name" value="WHEP_TRS_2"/>
    <property type="match status" value="1"/>
</dbReference>
<dbReference type="GO" id="GO:0042802">
    <property type="term" value="F:identical protein binding"/>
    <property type="evidence" value="ECO:0007669"/>
    <property type="project" value="TreeGrafter"/>
</dbReference>
<dbReference type="Gene3D" id="1.10.287.10">
    <property type="entry name" value="S15/NS1, RNA-binding"/>
    <property type="match status" value="1"/>
</dbReference>
<sequence>MADRATLEELVRLQGERVRALKQQKAGAEQIEEEVAKLLKLKAQLGPDEGKQKFVLKTPKGTRDYSPRQMAVREKVFDVIISCFKRHGAEVIDTPVFELKVPFARYLAMNKLTNIKRYHIAKVYRRDNPAMTRGRYREFYQCVSMGAGWDFDIAGQFDPMIPDAECLKIMCEILSSLQIGDFLVKVNDRRILDGTFAICGVPDGKFRTICSSVDKLDKVSWEEVKSEMVGEKGLAPEVADRVGDYVQQHGGVSLVEQLLQDPKLSQNKQALEGLGDLKLLFEYLTLFGIADKISFDLSLARGLDYYTGVIYEAVLLQPPAQAGEEPLGVGSVAAGGRYDGLVGMFDPKGRKVPCVGLSIGVERIFSTVEQRLEALEEKVRTTETQVLVASAQKKLLEERLKLISELWDAGIKAELLYKKNPKLLNQLQYCEEAGIPLVAIVGEQELKDGVIKLRSVASREELWCERVNPENKAALEAWVRETGIRLVQVNGQRKYGGPPPGWVGSPPPAGSEVFIGRLPQDVYEHQLIPLFQRVGRLYEFRLMMTFSGLNRGFAYARYSSRRGAQAAIATLHNHPLRPSCPLLVCRSTEKCELSVDGLPPGLSRRALLLALQPLGPGLQEALLLPSPGPAPAQIALLKFSSHRAAAMAKKALVEGQSRLCGEQVAVEWLKPDLKQRLRQQLTDPSLQCLQPEGSQVALARDKGLEFQGARAALQLLCQRMKLGSPLFLTKCLGTGSAGWHRFWYQVVIPGHPVPFSGLIWVVLAPSGQDGHEVAKDAVSARLLEALSLGPASCGLLGLRQEVPWFSSDLILSPGSLNE</sequence>
<evidence type="ECO:0000256" key="11">
    <source>
        <dbReference type="ARBA" id="ARBA00022741"/>
    </source>
</evidence>
<evidence type="ECO:0000256" key="9">
    <source>
        <dbReference type="ARBA" id="ARBA00022598"/>
    </source>
</evidence>
<dbReference type="InterPro" id="IPR004154">
    <property type="entry name" value="Anticodon-bd"/>
</dbReference>
<comment type="similarity">
    <text evidence="3">Belongs to the class-II aminoacyl-tRNA synthetase family.</text>
</comment>
<dbReference type="InterPro" id="IPR000504">
    <property type="entry name" value="RRM_dom"/>
</dbReference>
<dbReference type="Pfam" id="PF03129">
    <property type="entry name" value="HGTP_anticodon"/>
    <property type="match status" value="1"/>
</dbReference>
<dbReference type="PROSITE" id="PS00762">
    <property type="entry name" value="WHEP_TRS_1"/>
    <property type="match status" value="1"/>
</dbReference>
<keyword evidence="10" id="KW-0677">Repeat</keyword>
<dbReference type="PROSITE" id="PS50102">
    <property type="entry name" value="RRM"/>
    <property type="match status" value="1"/>
</dbReference>
<dbReference type="GO" id="GO:0005634">
    <property type="term" value="C:nucleus"/>
    <property type="evidence" value="ECO:0007669"/>
    <property type="project" value="UniProtKB-SubCell"/>
</dbReference>
<organism evidence="27 28">
    <name type="scientific">Eschrichtius robustus</name>
    <name type="common">California gray whale</name>
    <name type="synonym">Eschrichtius gibbosus</name>
    <dbReference type="NCBI Taxonomy" id="9764"/>
    <lineage>
        <taxon>Eukaryota</taxon>
        <taxon>Metazoa</taxon>
        <taxon>Chordata</taxon>
        <taxon>Craniata</taxon>
        <taxon>Vertebrata</taxon>
        <taxon>Euteleostomi</taxon>
        <taxon>Mammalia</taxon>
        <taxon>Eutheria</taxon>
        <taxon>Laurasiatheria</taxon>
        <taxon>Artiodactyla</taxon>
        <taxon>Whippomorpha</taxon>
        <taxon>Cetacea</taxon>
        <taxon>Mysticeti</taxon>
        <taxon>Eschrichtiidae</taxon>
        <taxon>Eschrichtius</taxon>
    </lineage>
</organism>
<dbReference type="FunFam" id="3.40.50.800:FF:000008">
    <property type="entry name" value="histidine--tRNA ligase, cytoplasmic isoform X1"/>
    <property type="match status" value="1"/>
</dbReference>
<feature type="domain" description="WHEP-TRS" evidence="26">
    <location>
        <begin position="3"/>
        <end position="59"/>
    </location>
</feature>
<dbReference type="InterPro" id="IPR000738">
    <property type="entry name" value="WHEP-TRS_dom"/>
</dbReference>
<evidence type="ECO:0000256" key="2">
    <source>
        <dbReference type="ARBA" id="ARBA00004496"/>
    </source>
</evidence>
<keyword evidence="7" id="KW-0217">Developmental protein</keyword>
<dbReference type="FunFam" id="3.30.70.330:FF:000390">
    <property type="entry name" value="dead end protein homolog 1"/>
    <property type="match status" value="1"/>
</dbReference>
<dbReference type="SMART" id="SM00991">
    <property type="entry name" value="WHEP-TRS"/>
    <property type="match status" value="1"/>
</dbReference>
<dbReference type="GO" id="GO:0005739">
    <property type="term" value="C:mitochondrion"/>
    <property type="evidence" value="ECO:0007669"/>
    <property type="project" value="TreeGrafter"/>
</dbReference>
<comment type="function">
    <text evidence="18">Catalyzes the ATP-dependent ligation of histidine to the 3'-end of its cognate tRNA, via the formation of an aminoacyl-adenylate intermediate (His-AMP). Plays a role in axon guidance.</text>
</comment>
<dbReference type="GO" id="GO:0005829">
    <property type="term" value="C:cytosol"/>
    <property type="evidence" value="ECO:0007669"/>
    <property type="project" value="TreeGrafter"/>
</dbReference>
<evidence type="ECO:0000256" key="24">
    <source>
        <dbReference type="SAM" id="Coils"/>
    </source>
</evidence>
<dbReference type="GO" id="GO:0032543">
    <property type="term" value="P:mitochondrial translation"/>
    <property type="evidence" value="ECO:0007669"/>
    <property type="project" value="TreeGrafter"/>
</dbReference>
<keyword evidence="14" id="KW-0648">Protein biosynthesis</keyword>
<dbReference type="InterPro" id="IPR034414">
    <property type="entry name" value="DND1_RRM1"/>
</dbReference>
<comment type="catalytic activity">
    <reaction evidence="19">
        <text>tRNA(His) + L-histidine + ATP = L-histidyl-tRNA(His) + AMP + diphosphate + H(+)</text>
        <dbReference type="Rhea" id="RHEA:17313"/>
        <dbReference type="Rhea" id="RHEA-COMP:9665"/>
        <dbReference type="Rhea" id="RHEA-COMP:9689"/>
        <dbReference type="ChEBI" id="CHEBI:15378"/>
        <dbReference type="ChEBI" id="CHEBI:30616"/>
        <dbReference type="ChEBI" id="CHEBI:33019"/>
        <dbReference type="ChEBI" id="CHEBI:57595"/>
        <dbReference type="ChEBI" id="CHEBI:78442"/>
        <dbReference type="ChEBI" id="CHEBI:78527"/>
        <dbReference type="ChEBI" id="CHEBI:456215"/>
        <dbReference type="EC" id="6.1.1.21"/>
    </reaction>
</comment>
<evidence type="ECO:0000256" key="14">
    <source>
        <dbReference type="ARBA" id="ARBA00022917"/>
    </source>
</evidence>
<feature type="coiled-coil region" evidence="24">
    <location>
        <begin position="365"/>
        <end position="392"/>
    </location>
</feature>
<feature type="domain" description="RRM" evidence="25">
    <location>
        <begin position="511"/>
        <end position="589"/>
    </location>
</feature>
<evidence type="ECO:0000256" key="22">
    <source>
        <dbReference type="ARBA" id="ARBA00076310"/>
    </source>
</evidence>
<evidence type="ECO:0000256" key="12">
    <source>
        <dbReference type="ARBA" id="ARBA00022840"/>
    </source>
</evidence>
<dbReference type="SUPFAM" id="SSF55681">
    <property type="entry name" value="Class II aaRS and biotin synthetases"/>
    <property type="match status" value="1"/>
</dbReference>
<dbReference type="CDD" id="cd20313">
    <property type="entry name" value="DSRM_DND1"/>
    <property type="match status" value="1"/>
</dbReference>
<keyword evidence="16" id="KW-0539">Nucleus</keyword>
<dbReference type="FunFam" id="3.30.70.330:FF:000370">
    <property type="entry name" value="Dead end protein homolog 1"/>
    <property type="match status" value="1"/>
</dbReference>
<dbReference type="FunFam" id="3.30.930.10:FF:000071">
    <property type="entry name" value="histidine--tRNA ligase, cytoplasmic isoform X6"/>
    <property type="match status" value="1"/>
</dbReference>
<dbReference type="EMBL" id="JAIQCJ010002315">
    <property type="protein sequence ID" value="KAJ8777283.1"/>
    <property type="molecule type" value="Genomic_DNA"/>
</dbReference>
<evidence type="ECO:0000313" key="27">
    <source>
        <dbReference type="EMBL" id="KAJ8777283.1"/>
    </source>
</evidence>
<dbReference type="SMART" id="SM00360">
    <property type="entry name" value="RRM"/>
    <property type="match status" value="1"/>
</dbReference>
<dbReference type="InterPro" id="IPR036621">
    <property type="entry name" value="Anticodon-bd_dom_sf"/>
</dbReference>
<protein>
    <recommendedName>
        <fullName evidence="21">Dead end protein homolog 1</fullName>
        <ecNumber evidence="5">6.1.1.21</ecNumber>
    </recommendedName>
    <alternativeName>
        <fullName evidence="6">Histidine--tRNA ligase, cytoplasmic</fullName>
    </alternativeName>
    <alternativeName>
        <fullName evidence="17">Histidyl-tRNA synthetase</fullName>
    </alternativeName>
    <alternativeName>
        <fullName evidence="22">RNA-binding motif, single-stranded-interacting protein 4</fullName>
    </alternativeName>
</protein>
<dbReference type="InterPro" id="IPR044448">
    <property type="entry name" value="DND1_DSRM"/>
</dbReference>
<dbReference type="AlphaFoldDB" id="A0AB34GD37"/>
<dbReference type="InterPro" id="IPR009068">
    <property type="entry name" value="uS15_NS1_RNA-bd_sf"/>
</dbReference>
<name>A0AB34GD37_ESCRO</name>
<keyword evidence="8" id="KW-0963">Cytoplasm</keyword>
<dbReference type="Pfam" id="PF00458">
    <property type="entry name" value="WHEP-TRS"/>
    <property type="match status" value="1"/>
</dbReference>
<evidence type="ECO:0000256" key="13">
    <source>
        <dbReference type="ARBA" id="ARBA00022884"/>
    </source>
</evidence>
<keyword evidence="11" id="KW-0547">Nucleotide-binding</keyword>
<evidence type="ECO:0000256" key="7">
    <source>
        <dbReference type="ARBA" id="ARBA00022473"/>
    </source>
</evidence>
<dbReference type="Gene3D" id="3.30.70.330">
    <property type="match status" value="2"/>
</dbReference>
<dbReference type="PANTHER" id="PTHR11476:SF8">
    <property type="entry name" value="HISTIDINE--TRNA LIGASE, CYTOPLASMIC"/>
    <property type="match status" value="1"/>
</dbReference>
<dbReference type="Proteomes" id="UP001159641">
    <property type="component" value="Unassembled WGS sequence"/>
</dbReference>
<keyword evidence="24" id="KW-0175">Coiled coil</keyword>
<evidence type="ECO:0000256" key="18">
    <source>
        <dbReference type="ARBA" id="ARBA00045426"/>
    </source>
</evidence>
<dbReference type="SUPFAM" id="SSF52954">
    <property type="entry name" value="Class II aaRS ABD-related"/>
    <property type="match status" value="1"/>
</dbReference>
<evidence type="ECO:0000256" key="23">
    <source>
        <dbReference type="PROSITE-ProRule" id="PRU00176"/>
    </source>
</evidence>
<accession>A0AB34GD37</accession>
<dbReference type="InterPro" id="IPR041715">
    <property type="entry name" value="HisRS-like_core"/>
</dbReference>
<evidence type="ECO:0000313" key="28">
    <source>
        <dbReference type="Proteomes" id="UP001159641"/>
    </source>
</evidence>
<dbReference type="SUPFAM" id="SSF54928">
    <property type="entry name" value="RNA-binding domain, RBD"/>
    <property type="match status" value="1"/>
</dbReference>
<dbReference type="InterPro" id="IPR035979">
    <property type="entry name" value="RBD_domain_sf"/>
</dbReference>
<dbReference type="SUPFAM" id="SSF47060">
    <property type="entry name" value="S15/NS1 RNA-binding domain"/>
    <property type="match status" value="1"/>
</dbReference>
<dbReference type="InterPro" id="IPR045864">
    <property type="entry name" value="aa-tRNA-synth_II/BPL/LPL"/>
</dbReference>
<dbReference type="CDD" id="cd00859">
    <property type="entry name" value="HisRS_anticodon"/>
    <property type="match status" value="1"/>
</dbReference>
<dbReference type="Pfam" id="PF14709">
    <property type="entry name" value="DND1_DSRM"/>
    <property type="match status" value="1"/>
</dbReference>
<dbReference type="CDD" id="cd12487">
    <property type="entry name" value="RRM1_DND1"/>
    <property type="match status" value="1"/>
</dbReference>
<dbReference type="FunFam" id="1.10.287.10:FF:000008">
    <property type="entry name" value="histidine--tRNA ligase, cytoplasmic isoform X6"/>
    <property type="match status" value="1"/>
</dbReference>
<evidence type="ECO:0000256" key="5">
    <source>
        <dbReference type="ARBA" id="ARBA00012815"/>
    </source>
</evidence>
<dbReference type="GO" id="GO:0005524">
    <property type="term" value="F:ATP binding"/>
    <property type="evidence" value="ECO:0007669"/>
    <property type="project" value="UniProtKB-KW"/>
</dbReference>
<evidence type="ECO:0000256" key="4">
    <source>
        <dbReference type="ARBA" id="ARBA00011738"/>
    </source>
</evidence>
<evidence type="ECO:0000256" key="21">
    <source>
        <dbReference type="ARBA" id="ARBA00072228"/>
    </source>
</evidence>
<keyword evidence="12" id="KW-0067">ATP-binding</keyword>
<dbReference type="InterPro" id="IPR012677">
    <property type="entry name" value="Nucleotide-bd_a/b_plait_sf"/>
</dbReference>
<evidence type="ECO:0000256" key="15">
    <source>
        <dbReference type="ARBA" id="ARBA00023146"/>
    </source>
</evidence>
<evidence type="ECO:0000259" key="25">
    <source>
        <dbReference type="PROSITE" id="PS50102"/>
    </source>
</evidence>
<evidence type="ECO:0000256" key="19">
    <source>
        <dbReference type="ARBA" id="ARBA00047639"/>
    </source>
</evidence>
<evidence type="ECO:0000256" key="20">
    <source>
        <dbReference type="ARBA" id="ARBA00062881"/>
    </source>
</evidence>
<dbReference type="Gene3D" id="3.30.930.10">
    <property type="entry name" value="Bira Bifunctional Protein, Domain 2"/>
    <property type="match status" value="1"/>
</dbReference>
<dbReference type="GO" id="GO:0007281">
    <property type="term" value="P:germ cell development"/>
    <property type="evidence" value="ECO:0007669"/>
    <property type="project" value="InterPro"/>
</dbReference>
<keyword evidence="15" id="KW-0030">Aminoacyl-tRNA synthetase</keyword>
<keyword evidence="13 23" id="KW-0694">RNA-binding</keyword>
<dbReference type="Gene3D" id="3.40.50.800">
    <property type="entry name" value="Anticodon-binding domain"/>
    <property type="match status" value="1"/>
</dbReference>
<evidence type="ECO:0000259" key="26">
    <source>
        <dbReference type="PROSITE" id="PS51185"/>
    </source>
</evidence>